<comment type="subcellular location">
    <subcellularLocation>
        <location evidence="3">Cell membrane</location>
        <topology evidence="3">Multi-pass membrane protein</topology>
    </subcellularLocation>
    <subcellularLocation>
        <location evidence="1">Membrane</location>
        <topology evidence="1">Multi-pass membrane protein</topology>
    </subcellularLocation>
</comment>
<feature type="transmembrane region" description="Helical" evidence="4">
    <location>
        <begin position="244"/>
        <end position="267"/>
    </location>
</feature>
<evidence type="ECO:0000256" key="3">
    <source>
        <dbReference type="PIRNR" id="PIRNR028739"/>
    </source>
</evidence>
<proteinExistence type="inferred from homology"/>
<keyword evidence="3" id="KW-0813">Transport</keyword>
<feature type="transmembrane region" description="Helical" evidence="4">
    <location>
        <begin position="535"/>
        <end position="556"/>
    </location>
</feature>
<dbReference type="EMBL" id="WHWB01034449">
    <property type="protein sequence ID" value="KAJ7409875.1"/>
    <property type="molecule type" value="Genomic_DNA"/>
</dbReference>
<dbReference type="PANTHER" id="PTHR10686">
    <property type="entry name" value="FOLATE TRANSPORTER"/>
    <property type="match status" value="1"/>
</dbReference>
<dbReference type="Proteomes" id="UP001145742">
    <property type="component" value="Unassembled WGS sequence"/>
</dbReference>
<reference evidence="5" key="1">
    <citation type="submission" date="2019-10" db="EMBL/GenBank/DDBJ databases">
        <authorList>
            <person name="Soares A.E.R."/>
            <person name="Aleixo A."/>
            <person name="Schneider P."/>
            <person name="Miyaki C.Y."/>
            <person name="Schneider M.P."/>
            <person name="Mello C."/>
            <person name="Vasconcelos A.T.R."/>
        </authorList>
    </citation>
    <scope>NUCLEOTIDE SEQUENCE</scope>
    <source>
        <tissue evidence="5">Muscle</tissue>
    </source>
</reference>
<dbReference type="SUPFAM" id="SSF103473">
    <property type="entry name" value="MFS general substrate transporter"/>
    <property type="match status" value="2"/>
</dbReference>
<feature type="transmembrane region" description="Helical" evidence="4">
    <location>
        <begin position="58"/>
        <end position="76"/>
    </location>
</feature>
<feature type="transmembrane region" description="Helical" evidence="4">
    <location>
        <begin position="111"/>
        <end position="131"/>
    </location>
</feature>
<dbReference type="PIRSF" id="PIRSF028739">
    <property type="entry name" value="Folate_carrier"/>
    <property type="match status" value="1"/>
</dbReference>
<feature type="transmembrane region" description="Helical" evidence="4">
    <location>
        <begin position="393"/>
        <end position="414"/>
    </location>
</feature>
<comment type="function">
    <text evidence="3">High-affinity transporter for the intake of thiamine.</text>
</comment>
<organism evidence="5 6">
    <name type="scientific">Willisornis vidua</name>
    <name type="common">Xingu scale-backed antbird</name>
    <dbReference type="NCBI Taxonomy" id="1566151"/>
    <lineage>
        <taxon>Eukaryota</taxon>
        <taxon>Metazoa</taxon>
        <taxon>Chordata</taxon>
        <taxon>Craniata</taxon>
        <taxon>Vertebrata</taxon>
        <taxon>Euteleostomi</taxon>
        <taxon>Archelosauria</taxon>
        <taxon>Archosauria</taxon>
        <taxon>Dinosauria</taxon>
        <taxon>Saurischia</taxon>
        <taxon>Theropoda</taxon>
        <taxon>Coelurosauria</taxon>
        <taxon>Aves</taxon>
        <taxon>Neognathae</taxon>
        <taxon>Neoaves</taxon>
        <taxon>Telluraves</taxon>
        <taxon>Australaves</taxon>
        <taxon>Passeriformes</taxon>
        <taxon>Thamnophilidae</taxon>
        <taxon>Willisornis</taxon>
    </lineage>
</organism>
<keyword evidence="3" id="KW-0325">Glycoprotein</keyword>
<dbReference type="InterPro" id="IPR002666">
    <property type="entry name" value="Folate_carrier"/>
</dbReference>
<feature type="transmembrane region" description="Helical" evidence="4">
    <location>
        <begin position="317"/>
        <end position="335"/>
    </location>
</feature>
<keyword evidence="3 4" id="KW-0812">Transmembrane</keyword>
<dbReference type="InterPro" id="IPR036259">
    <property type="entry name" value="MFS_trans_sf"/>
</dbReference>
<dbReference type="Pfam" id="PF01770">
    <property type="entry name" value="Folate_carrier"/>
    <property type="match status" value="4"/>
</dbReference>
<dbReference type="PANTHER" id="PTHR10686:SF37">
    <property type="entry name" value="THIAMINE TRANSPORTER 2"/>
    <property type="match status" value="1"/>
</dbReference>
<feature type="transmembrane region" description="Helical" evidence="4">
    <location>
        <begin position="12"/>
        <end position="28"/>
    </location>
</feature>
<feature type="transmembrane region" description="Helical" evidence="4">
    <location>
        <begin position="274"/>
        <end position="297"/>
    </location>
</feature>
<dbReference type="PIRSF" id="PIRSF500794">
    <property type="entry name" value="Thiamine_transporter_1"/>
    <property type="match status" value="1"/>
</dbReference>
<dbReference type="Gene3D" id="1.20.1250.20">
    <property type="entry name" value="MFS general substrate transporter like domains"/>
    <property type="match status" value="2"/>
</dbReference>
<evidence type="ECO:0000313" key="6">
    <source>
        <dbReference type="Proteomes" id="UP001145742"/>
    </source>
</evidence>
<comment type="similarity">
    <text evidence="2 3">Belongs to the reduced folate carrier (RFC) transporter (TC 2.A.48) family.</text>
</comment>
<dbReference type="InterPro" id="IPR028338">
    <property type="entry name" value="ThTr-1"/>
</dbReference>
<gene>
    <name evidence="5" type="ORF">WISP_111930</name>
</gene>
<evidence type="ECO:0000256" key="2">
    <source>
        <dbReference type="ARBA" id="ARBA00005773"/>
    </source>
</evidence>
<feature type="transmembrane region" description="Helical" evidence="4">
    <location>
        <begin position="368"/>
        <end position="387"/>
    </location>
</feature>
<comment type="caution">
    <text evidence="5">The sequence shown here is derived from an EMBL/GenBank/DDBJ whole genome shotgun (WGS) entry which is preliminary data.</text>
</comment>
<accession>A0ABQ9CV92</accession>
<keyword evidence="3 4" id="KW-1133">Transmembrane helix</keyword>
<evidence type="ECO:0000256" key="1">
    <source>
        <dbReference type="ARBA" id="ARBA00004141"/>
    </source>
</evidence>
<feature type="transmembrane region" description="Helical" evidence="4">
    <location>
        <begin position="458"/>
        <end position="479"/>
    </location>
</feature>
<protein>
    <recommendedName>
        <fullName evidence="3">Thiamine transporter 1</fullName>
        <shortName evidence="3">ThTr-1</shortName>
    </recommendedName>
    <alternativeName>
        <fullName evidence="3">Solute carrier family 19 member 2</fullName>
    </alternativeName>
</protein>
<feature type="transmembrane region" description="Helical" evidence="4">
    <location>
        <begin position="83"/>
        <end position="105"/>
    </location>
</feature>
<feature type="transmembrane region" description="Helical" evidence="4">
    <location>
        <begin position="500"/>
        <end position="523"/>
    </location>
</feature>
<name>A0ABQ9CV92_9PASS</name>
<feature type="transmembrane region" description="Helical" evidence="4">
    <location>
        <begin position="421"/>
        <end position="438"/>
    </location>
</feature>
<sequence>MCCWKQEKSNTWTFPTLILCLYGFFYMMKPSEPFLTPYLTGPDKNLTMHEVTNQIFPVWTYSYLALLFPVFLLTDYVRYKPILLLQGISLIITWLLLLFAHGVVAMQVVEFFYGMVTATEVAYYAYIYSVVSTDHYQRVTSYCRSSTLVAATVAALLGQLLLSLAHGQTTDSILPVCKKVCKLHRLYIQLVNPFRGTRSVTAFLVQYVKINWDVFGELALGIFSAVDAGSLFLMHFSTNIWACYAAYLMFKACYMLLLTIATFQIAINLSMERYALMFGFNNFIALVIQTILTVIVVDSRGLGLDIVTQAMDSWKEAISHSWIYPTVIICANGFFATMRPSEAFLTPYLTGPDKNLTIEEVTNQIFPVWTYSYLALLFPVFLLTDYVRYKPILLLQGISLIITWLLLLFAHGVVAMQVVEFFYGMVTATEVAYYAYIYSVVSTDHYQRVTSYCRSSTLVAATVAALLGQLLLSLAHVQQHPWQLAMLKFQIAVNLSMERYALMFGFNNFVALVIQTIVTVVVVDSRGLGLDISTQFLIYGSYFAVIAGIFLIRSMYTIISMKSRNTSVAGESTGH</sequence>
<evidence type="ECO:0000256" key="4">
    <source>
        <dbReference type="SAM" id="Phobius"/>
    </source>
</evidence>
<keyword evidence="3 4" id="KW-0472">Membrane</keyword>
<keyword evidence="6" id="KW-1185">Reference proteome</keyword>
<evidence type="ECO:0000313" key="5">
    <source>
        <dbReference type="EMBL" id="KAJ7409875.1"/>
    </source>
</evidence>
<keyword evidence="3" id="KW-1003">Cell membrane</keyword>